<name>A0ABN3IWV3_9ACTN</name>
<evidence type="ECO:0000313" key="2">
    <source>
        <dbReference type="Proteomes" id="UP001499986"/>
    </source>
</evidence>
<evidence type="ECO:0000313" key="1">
    <source>
        <dbReference type="EMBL" id="GAA2416221.1"/>
    </source>
</evidence>
<reference evidence="1 2" key="1">
    <citation type="journal article" date="2019" name="Int. J. Syst. Evol. Microbiol.">
        <title>The Global Catalogue of Microorganisms (GCM) 10K type strain sequencing project: providing services to taxonomists for standard genome sequencing and annotation.</title>
        <authorList>
            <consortium name="The Broad Institute Genomics Platform"/>
            <consortium name="The Broad Institute Genome Sequencing Center for Infectious Disease"/>
            <person name="Wu L."/>
            <person name="Ma J."/>
        </authorList>
    </citation>
    <scope>NUCLEOTIDE SEQUENCE [LARGE SCALE GENOMIC DNA]</scope>
    <source>
        <strain evidence="1 2">JCM 4358</strain>
    </source>
</reference>
<dbReference type="EMBL" id="BAAASE010000009">
    <property type="protein sequence ID" value="GAA2416221.1"/>
    <property type="molecule type" value="Genomic_DNA"/>
</dbReference>
<keyword evidence="2" id="KW-1185">Reference proteome</keyword>
<comment type="caution">
    <text evidence="1">The sequence shown here is derived from an EMBL/GenBank/DDBJ whole genome shotgun (WGS) entry which is preliminary data.</text>
</comment>
<gene>
    <name evidence="1" type="ORF">GCM10010255_63380</name>
</gene>
<accession>A0ABN3IWV3</accession>
<sequence length="84" mass="8781">MGGWVGVGAESHDESSSLSWRRLVPRARGTWGVRSVPAEGTAIGLAVPLSRTGTRARTGNVTGHLGLREVAPLPGVIARDPEAR</sequence>
<organism evidence="1 2">
    <name type="scientific">Streptomyces coeruleofuscus</name>
    <dbReference type="NCBI Taxonomy" id="66879"/>
    <lineage>
        <taxon>Bacteria</taxon>
        <taxon>Bacillati</taxon>
        <taxon>Actinomycetota</taxon>
        <taxon>Actinomycetes</taxon>
        <taxon>Kitasatosporales</taxon>
        <taxon>Streptomycetaceae</taxon>
        <taxon>Streptomyces</taxon>
    </lineage>
</organism>
<proteinExistence type="predicted"/>
<protein>
    <submittedName>
        <fullName evidence="1">Uncharacterized protein</fullName>
    </submittedName>
</protein>
<dbReference type="Proteomes" id="UP001499986">
    <property type="component" value="Unassembled WGS sequence"/>
</dbReference>